<protein>
    <recommendedName>
        <fullName evidence="2">EB domain-containing protein</fullName>
    </recommendedName>
</protein>
<feature type="domain" description="EB" evidence="2">
    <location>
        <begin position="69"/>
        <end position="101"/>
    </location>
</feature>
<evidence type="ECO:0000313" key="4">
    <source>
        <dbReference type="Proteomes" id="UP000826195"/>
    </source>
</evidence>
<organism evidence="3 4">
    <name type="scientific">Cotesia glomerata</name>
    <name type="common">Lepidopteran parasitic wasp</name>
    <name type="synonym">Apanteles glomeratus</name>
    <dbReference type="NCBI Taxonomy" id="32391"/>
    <lineage>
        <taxon>Eukaryota</taxon>
        <taxon>Metazoa</taxon>
        <taxon>Ecdysozoa</taxon>
        <taxon>Arthropoda</taxon>
        <taxon>Hexapoda</taxon>
        <taxon>Insecta</taxon>
        <taxon>Pterygota</taxon>
        <taxon>Neoptera</taxon>
        <taxon>Endopterygota</taxon>
        <taxon>Hymenoptera</taxon>
        <taxon>Apocrita</taxon>
        <taxon>Ichneumonoidea</taxon>
        <taxon>Braconidae</taxon>
        <taxon>Microgastrinae</taxon>
        <taxon>Cotesia</taxon>
    </lineage>
</organism>
<evidence type="ECO:0000313" key="3">
    <source>
        <dbReference type="EMBL" id="KAH0557202.1"/>
    </source>
</evidence>
<dbReference type="AlphaFoldDB" id="A0AAV7IST0"/>
<accession>A0AAV7IST0</accession>
<dbReference type="EMBL" id="JAHXZJ010000747">
    <property type="protein sequence ID" value="KAH0557202.1"/>
    <property type="molecule type" value="Genomic_DNA"/>
</dbReference>
<dbReference type="Pfam" id="PF01683">
    <property type="entry name" value="EB"/>
    <property type="match status" value="1"/>
</dbReference>
<comment type="caution">
    <text evidence="3">The sequence shown here is derived from an EMBL/GenBank/DDBJ whole genome shotgun (WGS) entry which is preliminary data.</text>
</comment>
<evidence type="ECO:0000259" key="2">
    <source>
        <dbReference type="Pfam" id="PF01683"/>
    </source>
</evidence>
<feature type="region of interest" description="Disordered" evidence="1">
    <location>
        <begin position="149"/>
        <end position="170"/>
    </location>
</feature>
<proteinExistence type="predicted"/>
<evidence type="ECO:0000256" key="1">
    <source>
        <dbReference type="SAM" id="MobiDB-lite"/>
    </source>
</evidence>
<sequence>MMCVKRKYSLFYSSVVKKTTHNCSADSALYYCENNIDCGVPWRSTCYQNHCVCNANHIALNALTCLPVLDGTCWKDDQCMTKNSHCDGSWCQCKPGFVSVSRRSESTLQGRTDGNTRVLIPNVEIPDGSEKRPISAVDYVVVEISTSNSNSLTGVPVSHSSISEFDKSSR</sequence>
<feature type="compositionally biased region" description="Polar residues" evidence="1">
    <location>
        <begin position="149"/>
        <end position="163"/>
    </location>
</feature>
<name>A0AAV7IST0_COTGL</name>
<keyword evidence="4" id="KW-1185">Reference proteome</keyword>
<reference evidence="3 4" key="1">
    <citation type="journal article" date="2021" name="J. Hered.">
        <title>A chromosome-level genome assembly of the parasitoid wasp, Cotesia glomerata (Hymenoptera: Braconidae).</title>
        <authorList>
            <person name="Pinto B.J."/>
            <person name="Weis J.J."/>
            <person name="Gamble T."/>
            <person name="Ode P.J."/>
            <person name="Paul R."/>
            <person name="Zaspel J.M."/>
        </authorList>
    </citation>
    <scope>NUCLEOTIDE SEQUENCE [LARGE SCALE GENOMIC DNA]</scope>
    <source>
        <strain evidence="3">CgM1</strain>
    </source>
</reference>
<dbReference type="InterPro" id="IPR006149">
    <property type="entry name" value="EB_dom"/>
</dbReference>
<dbReference type="Proteomes" id="UP000826195">
    <property type="component" value="Unassembled WGS sequence"/>
</dbReference>
<gene>
    <name evidence="3" type="ORF">KQX54_001496</name>
</gene>